<feature type="coiled-coil region" evidence="1">
    <location>
        <begin position="53"/>
        <end position="80"/>
    </location>
</feature>
<keyword evidence="5" id="KW-1185">Reference proteome</keyword>
<evidence type="ECO:0000313" key="5">
    <source>
        <dbReference type="Proteomes" id="UP000053732"/>
    </source>
</evidence>
<dbReference type="Proteomes" id="UP000053732">
    <property type="component" value="Unassembled WGS sequence"/>
</dbReference>
<gene>
    <name evidence="4" type="ORF">PCAMFM013_S006g000476</name>
</gene>
<dbReference type="SUPFAM" id="SSF57959">
    <property type="entry name" value="Leucine zipper domain"/>
    <property type="match status" value="1"/>
</dbReference>
<evidence type="ECO:0000313" key="4">
    <source>
        <dbReference type="EMBL" id="CRL21936.1"/>
    </source>
</evidence>
<dbReference type="PANTHER" id="PTHR39607:SF1">
    <property type="entry name" value="B-ZIP TRANSCRIPTION FACTOR (EUROFUNG)"/>
    <property type="match status" value="1"/>
</dbReference>
<dbReference type="InterPro" id="IPR052635">
    <property type="entry name" value="Sec_Metab_Biosynth_Reg"/>
</dbReference>
<proteinExistence type="predicted"/>
<organism evidence="4 5">
    <name type="scientific">Penicillium camemberti (strain FM 013)</name>
    <dbReference type="NCBI Taxonomy" id="1429867"/>
    <lineage>
        <taxon>Eukaryota</taxon>
        <taxon>Fungi</taxon>
        <taxon>Dikarya</taxon>
        <taxon>Ascomycota</taxon>
        <taxon>Pezizomycotina</taxon>
        <taxon>Eurotiomycetes</taxon>
        <taxon>Eurotiomycetidae</taxon>
        <taxon>Eurotiales</taxon>
        <taxon>Aspergillaceae</taxon>
        <taxon>Penicillium</taxon>
    </lineage>
</organism>
<evidence type="ECO:0000259" key="3">
    <source>
        <dbReference type="PROSITE" id="PS00036"/>
    </source>
</evidence>
<sequence>MSLEVDSSKSSDVQPSYSLPNVSELSPCDDWTKATSPRERKRVQNRVAQRRYRHRMNARLEELQAKVAVYAEKADSQTNTTDNHLASESVQASHTVEEEHFPFKLNQYSQAHTEVSRLPLRPQCPTGQTSDEILSNEGIVGLQEILINCPSRERMPSQELIIRDLFELHEQFSNKLKHLQHDGSNFIQQHDAGNGMTRALSEMVQDAALGYQQVITPKLNEPVDFGSWMSNQESGMPCESIMDCEAQKTTPTSSHIRDSGALKPSLPGHRDSMDERLDYLLERVEDAGFENFDSLVTAYYNSTLPESSPLCIEQSLSRERRLSRVLWEIFRSSTQWAVREREGFNEEITKISESLLITESCSAHSALVYKLRPLMIDSPNGPADVTSQRVIQMKRIVTNEHPKFWAFIVGLASANPTLRPRDRSNLALAVMLLLNLAGHIPREQLIRVLISCL</sequence>
<evidence type="ECO:0000256" key="2">
    <source>
        <dbReference type="SAM" id="MobiDB-lite"/>
    </source>
</evidence>
<feature type="region of interest" description="Disordered" evidence="2">
    <location>
        <begin position="250"/>
        <end position="270"/>
    </location>
</feature>
<feature type="compositionally biased region" description="Polar residues" evidence="2">
    <location>
        <begin position="8"/>
        <end position="24"/>
    </location>
</feature>
<dbReference type="PROSITE" id="PS00036">
    <property type="entry name" value="BZIP_BASIC"/>
    <property type="match status" value="1"/>
</dbReference>
<keyword evidence="1" id="KW-0175">Coiled coil</keyword>
<feature type="region of interest" description="Disordered" evidence="2">
    <location>
        <begin position="1"/>
        <end position="46"/>
    </location>
</feature>
<accession>A0A0G4P6H9</accession>
<protein>
    <submittedName>
        <fullName evidence="4">Basic-leucine zipper (BZIP) transcription factor</fullName>
    </submittedName>
</protein>
<dbReference type="AlphaFoldDB" id="A0A0G4P6H9"/>
<feature type="domain" description="BZIP" evidence="3">
    <location>
        <begin position="40"/>
        <end position="55"/>
    </location>
</feature>
<dbReference type="InterPro" id="IPR046347">
    <property type="entry name" value="bZIP_sf"/>
</dbReference>
<dbReference type="CDD" id="cd14688">
    <property type="entry name" value="bZIP_YAP"/>
    <property type="match status" value="1"/>
</dbReference>
<dbReference type="Gene3D" id="1.20.5.170">
    <property type="match status" value="1"/>
</dbReference>
<name>A0A0G4P6H9_PENC3</name>
<dbReference type="PANTHER" id="PTHR39607">
    <property type="entry name" value="XANTHOCILLIN BIOSYNTHESIS CLUSTER TRANSCRIPTION FACTOR XANC-RELATED"/>
    <property type="match status" value="1"/>
</dbReference>
<reference evidence="4 5" key="1">
    <citation type="journal article" date="2014" name="Nat. Commun.">
        <title>Multiple recent horizontal transfers of a large genomic region in cheese making fungi.</title>
        <authorList>
            <person name="Cheeseman K."/>
            <person name="Ropars J."/>
            <person name="Renault P."/>
            <person name="Dupont J."/>
            <person name="Gouzy J."/>
            <person name="Branca A."/>
            <person name="Abraham A.L."/>
            <person name="Ceppi M."/>
            <person name="Conseiller E."/>
            <person name="Debuchy R."/>
            <person name="Malagnac F."/>
            <person name="Goarin A."/>
            <person name="Silar P."/>
            <person name="Lacoste S."/>
            <person name="Sallet E."/>
            <person name="Bensimon A."/>
            <person name="Giraud T."/>
            <person name="Brygoo Y."/>
        </authorList>
    </citation>
    <scope>NUCLEOTIDE SEQUENCE [LARGE SCALE GENOMIC DNA]</scope>
    <source>
        <strain evidence="5">FM 013</strain>
    </source>
</reference>
<dbReference type="GO" id="GO:0003700">
    <property type="term" value="F:DNA-binding transcription factor activity"/>
    <property type="evidence" value="ECO:0007669"/>
    <property type="project" value="InterPro"/>
</dbReference>
<evidence type="ECO:0000256" key="1">
    <source>
        <dbReference type="SAM" id="Coils"/>
    </source>
</evidence>
<dbReference type="InterPro" id="IPR004827">
    <property type="entry name" value="bZIP"/>
</dbReference>
<dbReference type="EMBL" id="HG793139">
    <property type="protein sequence ID" value="CRL21936.1"/>
    <property type="molecule type" value="Genomic_DNA"/>
</dbReference>